<dbReference type="Proteomes" id="UP000003070">
    <property type="component" value="Unassembled WGS sequence"/>
</dbReference>
<evidence type="ECO:0000313" key="2">
    <source>
        <dbReference type="Proteomes" id="UP000003070"/>
    </source>
</evidence>
<sequence>MLKIIEQQTDLIRQKQLNAAVKLSISHASLAELERIERLIDKRKKELENS</sequence>
<gene>
    <name evidence="1" type="ORF">HMPREF9265_0050</name>
</gene>
<dbReference type="AlphaFoldDB" id="E3CAP3"/>
<proteinExistence type="predicted"/>
<comment type="caution">
    <text evidence="1">The sequence shown here is derived from an EMBL/GenBank/DDBJ whole genome shotgun (WGS) entry which is preliminary data.</text>
</comment>
<reference evidence="1 2" key="1">
    <citation type="submission" date="2010-10" db="EMBL/GenBank/DDBJ databases">
        <authorList>
            <person name="Durkin A.S."/>
            <person name="Madupu R."/>
            <person name="Torralba M."/>
            <person name="Gillis M."/>
            <person name="Methe B."/>
            <person name="Sutton G."/>
            <person name="Nelson K.E."/>
        </authorList>
    </citation>
    <scope>NUCLEOTIDE SEQUENCE [LARGE SCALE GENOMIC DNA]</scope>
    <source>
        <strain evidence="1 2">PB013-T2-3</strain>
    </source>
</reference>
<protein>
    <submittedName>
        <fullName evidence="1">Uncharacterized protein</fullName>
    </submittedName>
</protein>
<accession>E3CAP3</accession>
<dbReference type="RefSeq" id="WP_003714653.1">
    <property type="nucleotide sequence ID" value="NZ_AEKL01000085.1"/>
</dbReference>
<evidence type="ECO:0000313" key="1">
    <source>
        <dbReference type="EMBL" id="EFQ52198.1"/>
    </source>
</evidence>
<name>E3CAP3_9LACO</name>
<dbReference type="EMBL" id="AEKL01000085">
    <property type="protein sequence ID" value="EFQ52198.1"/>
    <property type="molecule type" value="Genomic_DNA"/>
</dbReference>
<organism evidence="1 2">
    <name type="scientific">Limosilactobacillus oris PB013-T2-3</name>
    <dbReference type="NCBI Taxonomy" id="908339"/>
    <lineage>
        <taxon>Bacteria</taxon>
        <taxon>Bacillati</taxon>
        <taxon>Bacillota</taxon>
        <taxon>Bacilli</taxon>
        <taxon>Lactobacillales</taxon>
        <taxon>Lactobacillaceae</taxon>
        <taxon>Limosilactobacillus</taxon>
    </lineage>
</organism>